<feature type="transmembrane region" description="Helical" evidence="1">
    <location>
        <begin position="6"/>
        <end position="27"/>
    </location>
</feature>
<evidence type="ECO:0000313" key="2">
    <source>
        <dbReference type="EMBL" id="MBO1624558.1"/>
    </source>
</evidence>
<keyword evidence="1" id="KW-1133">Transmembrane helix</keyword>
<accession>A0ABS3NUW3</accession>
<name>A0ABS3NUW3_9BACI</name>
<dbReference type="Proteomes" id="UP000677611">
    <property type="component" value="Unassembled WGS sequence"/>
</dbReference>
<keyword evidence="1" id="KW-0812">Transmembrane</keyword>
<dbReference type="EMBL" id="JAGDQJ010000006">
    <property type="protein sequence ID" value="MBO1624558.1"/>
    <property type="molecule type" value="Genomic_DNA"/>
</dbReference>
<comment type="caution">
    <text evidence="2">The sequence shown here is derived from an EMBL/GenBank/DDBJ whole genome shotgun (WGS) entry which is preliminary data.</text>
</comment>
<dbReference type="Pfam" id="PF13131">
    <property type="entry name" value="DUF3951"/>
    <property type="match status" value="1"/>
</dbReference>
<dbReference type="RefSeq" id="WP_208016884.1">
    <property type="nucleotide sequence ID" value="NZ_JAGDQJ010000006.1"/>
</dbReference>
<gene>
    <name evidence="2" type="ORF">J4P90_04735</name>
</gene>
<evidence type="ECO:0000313" key="3">
    <source>
        <dbReference type="Proteomes" id="UP000677611"/>
    </source>
</evidence>
<proteinExistence type="predicted"/>
<keyword evidence="3" id="KW-1185">Reference proteome</keyword>
<keyword evidence="1" id="KW-0472">Membrane</keyword>
<protein>
    <submittedName>
        <fullName evidence="2">DUF3951 domain-containing protein</fullName>
    </submittedName>
</protein>
<reference evidence="2 3" key="1">
    <citation type="submission" date="2021-03" db="EMBL/GenBank/DDBJ databases">
        <title>Identification of novel Bacillus strains.</title>
        <authorList>
            <person name="Xiao Z."/>
            <person name="Li Y."/>
            <person name="Shen J."/>
        </authorList>
    </citation>
    <scope>NUCLEOTIDE SEQUENCE [LARGE SCALE GENOMIC DNA]</scope>
    <source>
        <strain evidence="2 3">SY8</strain>
    </source>
</reference>
<dbReference type="InterPro" id="IPR025028">
    <property type="entry name" value="DUF3951"/>
</dbReference>
<evidence type="ECO:0000256" key="1">
    <source>
        <dbReference type="SAM" id="Phobius"/>
    </source>
</evidence>
<organism evidence="2 3">
    <name type="scientific">Bacillus arachidis</name>
    <dbReference type="NCBI Taxonomy" id="2819290"/>
    <lineage>
        <taxon>Bacteria</taxon>
        <taxon>Bacillati</taxon>
        <taxon>Bacillota</taxon>
        <taxon>Bacilli</taxon>
        <taxon>Bacillales</taxon>
        <taxon>Bacillaceae</taxon>
        <taxon>Bacillus</taxon>
    </lineage>
</organism>
<sequence>MIIVTIGVILFTLFICFIIGLATYTMLVQKATPQIYYTPCESTTVQSRRSEDKNRGKKS</sequence>